<sequence>METSLNKNAHEILISVLGNVVDTEPRQCIPPDDKTTMFISIFLCFGLVISYLPQHYRIIANKTSEGFSAWFLLLGVVSGTSSFLNIILLQWDAVMCCKSLTTGACIEGLMGIVQIGLQWACFCLVFTLFLLYFPESKKREIHSPTLVVDLPSKLETPITNEWRVSLIVAATCIGHLAISFFISVILLVFVGGPEHWQTNYWAAFLGVLSMVLASLQYLPQIYKTWKSKTVGALSIPMMMLQTPGTVLFVYSLVVRPGTNWTAWLTYMVTGILQGTLLTLCITWHFRNKRLGIRDLDTPATDVDPTETTRLLQ</sequence>
<feature type="transmembrane region" description="Helical" evidence="5">
    <location>
        <begin position="263"/>
        <end position="285"/>
    </location>
</feature>
<dbReference type="PANTHER" id="PTHR16201">
    <property type="entry name" value="SEVEN TRANSMEMBRANE PROTEIN 1-RELATED"/>
    <property type="match status" value="1"/>
</dbReference>
<feature type="transmembrane region" description="Helical" evidence="5">
    <location>
        <begin position="230"/>
        <end position="251"/>
    </location>
</feature>
<comment type="subcellular location">
    <subcellularLocation>
        <location evidence="1">Membrane</location>
        <topology evidence="1">Multi-pass membrane protein</topology>
    </subcellularLocation>
</comment>
<dbReference type="GO" id="GO:0016020">
    <property type="term" value="C:membrane"/>
    <property type="evidence" value="ECO:0007669"/>
    <property type="project" value="UniProtKB-SubCell"/>
</dbReference>
<dbReference type="Pfam" id="PF04193">
    <property type="entry name" value="PQ-loop"/>
    <property type="match status" value="2"/>
</dbReference>
<proteinExistence type="predicted"/>
<dbReference type="Gene3D" id="1.20.1280.290">
    <property type="match status" value="2"/>
</dbReference>
<dbReference type="InterPro" id="IPR006603">
    <property type="entry name" value="PQ-loop_rpt"/>
</dbReference>
<keyword evidence="7" id="KW-1185">Reference proteome</keyword>
<dbReference type="PANTHER" id="PTHR16201:SF11">
    <property type="entry name" value="PQ-LOOP REPEAT-CONTAINING PROTEIN"/>
    <property type="match status" value="1"/>
</dbReference>
<organism evidence="6 7">
    <name type="scientific">Mucor saturninus</name>
    <dbReference type="NCBI Taxonomy" id="64648"/>
    <lineage>
        <taxon>Eukaryota</taxon>
        <taxon>Fungi</taxon>
        <taxon>Fungi incertae sedis</taxon>
        <taxon>Mucoromycota</taxon>
        <taxon>Mucoromycotina</taxon>
        <taxon>Mucoromycetes</taxon>
        <taxon>Mucorales</taxon>
        <taxon>Mucorineae</taxon>
        <taxon>Mucoraceae</taxon>
        <taxon>Mucor</taxon>
    </lineage>
</organism>
<accession>A0A8H7QYE8</accession>
<dbReference type="EMBL" id="JAEPRD010000075">
    <property type="protein sequence ID" value="KAG2201089.1"/>
    <property type="molecule type" value="Genomic_DNA"/>
</dbReference>
<comment type="caution">
    <text evidence="6">The sequence shown here is derived from an EMBL/GenBank/DDBJ whole genome shotgun (WGS) entry which is preliminary data.</text>
</comment>
<evidence type="ECO:0000256" key="3">
    <source>
        <dbReference type="ARBA" id="ARBA00022989"/>
    </source>
</evidence>
<keyword evidence="2 5" id="KW-0812">Transmembrane</keyword>
<name>A0A8H7QYE8_9FUNG</name>
<feature type="transmembrane region" description="Helical" evidence="5">
    <location>
        <begin position="164"/>
        <end position="188"/>
    </location>
</feature>
<dbReference type="SMART" id="SM00679">
    <property type="entry name" value="CTNS"/>
    <property type="match status" value="2"/>
</dbReference>
<evidence type="ECO:0000313" key="7">
    <source>
        <dbReference type="Proteomes" id="UP000603453"/>
    </source>
</evidence>
<evidence type="ECO:0000256" key="1">
    <source>
        <dbReference type="ARBA" id="ARBA00004141"/>
    </source>
</evidence>
<feature type="transmembrane region" description="Helical" evidence="5">
    <location>
        <begin position="66"/>
        <end position="91"/>
    </location>
</feature>
<feature type="transmembrane region" description="Helical" evidence="5">
    <location>
        <begin position="200"/>
        <end position="218"/>
    </location>
</feature>
<keyword evidence="3 5" id="KW-1133">Transmembrane helix</keyword>
<protein>
    <recommendedName>
        <fullName evidence="8">PQ loop repeat protein</fullName>
    </recommendedName>
</protein>
<evidence type="ECO:0000313" key="6">
    <source>
        <dbReference type="EMBL" id="KAG2201089.1"/>
    </source>
</evidence>
<dbReference type="OrthoDB" id="19344at2759"/>
<dbReference type="InterPro" id="IPR051415">
    <property type="entry name" value="LAAT-1"/>
</dbReference>
<evidence type="ECO:0000256" key="2">
    <source>
        <dbReference type="ARBA" id="ARBA00022692"/>
    </source>
</evidence>
<dbReference type="AlphaFoldDB" id="A0A8H7QYE8"/>
<feature type="transmembrane region" description="Helical" evidence="5">
    <location>
        <begin position="111"/>
        <end position="133"/>
    </location>
</feature>
<dbReference type="Proteomes" id="UP000603453">
    <property type="component" value="Unassembled WGS sequence"/>
</dbReference>
<reference evidence="6" key="1">
    <citation type="submission" date="2020-12" db="EMBL/GenBank/DDBJ databases">
        <title>Metabolic potential, ecology and presence of endohyphal bacteria is reflected in genomic diversity of Mucoromycotina.</title>
        <authorList>
            <person name="Muszewska A."/>
            <person name="Okrasinska A."/>
            <person name="Steczkiewicz K."/>
            <person name="Drgas O."/>
            <person name="Orlowska M."/>
            <person name="Perlinska-Lenart U."/>
            <person name="Aleksandrzak-Piekarczyk T."/>
            <person name="Szatraj K."/>
            <person name="Zielenkiewicz U."/>
            <person name="Pilsyk S."/>
            <person name="Malc E."/>
            <person name="Mieczkowski P."/>
            <person name="Kruszewska J.S."/>
            <person name="Biernat P."/>
            <person name="Pawlowska J."/>
        </authorList>
    </citation>
    <scope>NUCLEOTIDE SEQUENCE</scope>
    <source>
        <strain evidence="6">WA0000017839</strain>
    </source>
</reference>
<gene>
    <name evidence="6" type="ORF">INT47_010841</name>
</gene>
<feature type="transmembrane region" description="Helical" evidence="5">
    <location>
        <begin position="35"/>
        <end position="54"/>
    </location>
</feature>
<evidence type="ECO:0000256" key="5">
    <source>
        <dbReference type="SAM" id="Phobius"/>
    </source>
</evidence>
<evidence type="ECO:0008006" key="8">
    <source>
        <dbReference type="Google" id="ProtNLM"/>
    </source>
</evidence>
<keyword evidence="4 5" id="KW-0472">Membrane</keyword>
<evidence type="ECO:0000256" key="4">
    <source>
        <dbReference type="ARBA" id="ARBA00023136"/>
    </source>
</evidence>